<dbReference type="SUPFAM" id="SSF51905">
    <property type="entry name" value="FAD/NAD(P)-binding domain"/>
    <property type="match status" value="1"/>
</dbReference>
<dbReference type="GO" id="GO:0005829">
    <property type="term" value="C:cytosol"/>
    <property type="evidence" value="ECO:0007669"/>
    <property type="project" value="TreeGrafter"/>
</dbReference>
<sequence>MNYYMMGDYDVIVIGAGHAGCEAALASARMGKKTLAFSINLEAVAMMPCNPSIGGTGKGHLVREIDALGGEMGLNIDKTFIQSKMLNTAKGPAVHSLRAQADKHRYHEEMKKTMEKQENLDLKQGEVVDIFVEDGKACGVILRTGSAYRAKSVILATGTFLKGKIFIGEWCFSSGPNGLAPSMELADNLKKHGMELRRFKTGTPARALASSLDYTKMQEQYGDEKIVPFSFMNDNLSKDQISCWLTYTNAKTHEVIRNNFSRSALFGGQIEGIGPRYCPSIEDKVNRFSDKERHQLFVEPEGLETEEMYIQGMSTSLPEDVQEAFYKTIPGLENIKITRPAYAIEYDCIDPLKLKSNLESREIENLFCAGQFNGSSGYEEAAAQGLMAGINAALRVDDKDPFVLDRSEAYIGVLIDDLVTKGTNEPYRIMTSRAEYRLVLRQDNADLRLTEKGYEIGLVQQDRYDRYLKTKNEANAEIDRLEAVVVAPTEEVNTYLESLGSSQLKSGVSLCELLKRPEITYDLLAPLDKERKNNISMHSITQLEVQIKYAGYIAKQLQQIEKFKKLEDKKLNQDLDYTKIEGMRLEAIQKLNQFKPLSVGQASRISGVSPADINVLLVYLEKSRRSKKN</sequence>
<protein>
    <recommendedName>
        <fullName evidence="4 12">tRNA uridine 5-carboxymethylaminomethyl modification enzyme MnmG</fullName>
    </recommendedName>
    <alternativeName>
        <fullName evidence="11 12">Glucose-inhibited division protein A</fullName>
    </alternativeName>
</protein>
<dbReference type="Pfam" id="PF21680">
    <property type="entry name" value="GIDA_C_1st"/>
    <property type="match status" value="1"/>
</dbReference>
<dbReference type="PRINTS" id="PR00368">
    <property type="entry name" value="FADPNR"/>
</dbReference>
<comment type="function">
    <text evidence="2 12">NAD-binding protein involved in the addition of a carboxymethylaminomethyl (cmnm) group at the wobble position (U34) of certain tRNAs, forming tRNA-cmnm(5)s(2)U34.</text>
</comment>
<evidence type="ECO:0000256" key="2">
    <source>
        <dbReference type="ARBA" id="ARBA00003717"/>
    </source>
</evidence>
<comment type="cofactor">
    <cofactor evidence="1 12">
        <name>FAD</name>
        <dbReference type="ChEBI" id="CHEBI:57692"/>
    </cofactor>
</comment>
<feature type="binding site" evidence="12">
    <location>
        <position position="127"/>
    </location>
    <ligand>
        <name>FAD</name>
        <dbReference type="ChEBI" id="CHEBI:57692"/>
    </ligand>
</feature>
<keyword evidence="15" id="KW-1185">Reference proteome</keyword>
<name>A0A6P1MED7_9FIRM</name>
<dbReference type="NCBIfam" id="TIGR00136">
    <property type="entry name" value="mnmG_gidA"/>
    <property type="match status" value="1"/>
</dbReference>
<feature type="domain" description="tRNA uridine 5-carboxymethylaminomethyl modification enzyme C-terminal subdomain" evidence="13">
    <location>
        <begin position="547"/>
        <end position="618"/>
    </location>
</feature>
<feature type="binding site" evidence="12">
    <location>
        <begin position="274"/>
        <end position="288"/>
    </location>
    <ligand>
        <name>NAD(+)</name>
        <dbReference type="ChEBI" id="CHEBI:57540"/>
    </ligand>
</feature>
<dbReference type="InterPro" id="IPR026904">
    <property type="entry name" value="MnmG_C"/>
</dbReference>
<evidence type="ECO:0000256" key="7">
    <source>
        <dbReference type="ARBA" id="ARBA00022694"/>
    </source>
</evidence>
<evidence type="ECO:0000259" key="13">
    <source>
        <dbReference type="SMART" id="SM01228"/>
    </source>
</evidence>
<dbReference type="PANTHER" id="PTHR11806">
    <property type="entry name" value="GLUCOSE INHIBITED DIVISION PROTEIN A"/>
    <property type="match status" value="1"/>
</dbReference>
<gene>
    <name evidence="12 14" type="primary">mnmG</name>
    <name evidence="12" type="synonym">gidA</name>
    <name evidence="14" type="ORF">Ami3637_07495</name>
</gene>
<dbReference type="InterPro" id="IPR004416">
    <property type="entry name" value="MnmG"/>
</dbReference>
<dbReference type="InterPro" id="IPR047001">
    <property type="entry name" value="MnmG_C_subdom"/>
</dbReference>
<keyword evidence="7 12" id="KW-0819">tRNA processing</keyword>
<comment type="similarity">
    <text evidence="3 12">Belongs to the MnmG family.</text>
</comment>
<dbReference type="FunFam" id="1.10.150.570:FF:000001">
    <property type="entry name" value="tRNA uridine 5-carboxymethylaminomethyl modification enzyme MnmG"/>
    <property type="match status" value="1"/>
</dbReference>
<dbReference type="HAMAP" id="MF_00129">
    <property type="entry name" value="MnmG_GidA"/>
    <property type="match status" value="1"/>
</dbReference>
<dbReference type="Pfam" id="PF13932">
    <property type="entry name" value="SAM_GIDA_C"/>
    <property type="match status" value="1"/>
</dbReference>
<dbReference type="PROSITE" id="PS01280">
    <property type="entry name" value="GIDA_1"/>
    <property type="match status" value="1"/>
</dbReference>
<dbReference type="GO" id="GO:0050660">
    <property type="term" value="F:flavin adenine dinucleotide binding"/>
    <property type="evidence" value="ECO:0007669"/>
    <property type="project" value="UniProtKB-UniRule"/>
</dbReference>
<dbReference type="InterPro" id="IPR044920">
    <property type="entry name" value="MnmG_C_subdom_sf"/>
</dbReference>
<keyword evidence="8 12" id="KW-0274">FAD</keyword>
<dbReference type="Gene3D" id="1.10.10.1800">
    <property type="entry name" value="tRNA uridine 5-carboxymethylaminomethyl modification enzyme MnmG/GidA"/>
    <property type="match status" value="1"/>
</dbReference>
<comment type="subunit">
    <text evidence="10 12">Homodimer. Heterotetramer of two MnmE and two MnmG subunits.</text>
</comment>
<dbReference type="GO" id="GO:0030488">
    <property type="term" value="P:tRNA methylation"/>
    <property type="evidence" value="ECO:0007669"/>
    <property type="project" value="TreeGrafter"/>
</dbReference>
<feature type="binding site" evidence="12">
    <location>
        <position position="371"/>
    </location>
    <ligand>
        <name>FAD</name>
        <dbReference type="ChEBI" id="CHEBI:57692"/>
    </ligand>
</feature>
<dbReference type="Pfam" id="PF01134">
    <property type="entry name" value="GIDA"/>
    <property type="match status" value="1"/>
</dbReference>
<dbReference type="InterPro" id="IPR020595">
    <property type="entry name" value="MnmG-rel_CS"/>
</dbReference>
<evidence type="ECO:0000256" key="9">
    <source>
        <dbReference type="ARBA" id="ARBA00023027"/>
    </source>
</evidence>
<reference evidence="14 15" key="1">
    <citation type="submission" date="2020-01" db="EMBL/GenBank/DDBJ databases">
        <title>Genomic analysis of Aminipila sp. CBA3637.</title>
        <authorList>
            <person name="Kim Y.B."/>
            <person name="Roh S.W."/>
        </authorList>
    </citation>
    <scope>NUCLEOTIDE SEQUENCE [LARGE SCALE GENOMIC DNA]</scope>
    <source>
        <strain evidence="14 15">CBA3637</strain>
    </source>
</reference>
<dbReference type="SMART" id="SM01228">
    <property type="entry name" value="GIDA_assoc_3"/>
    <property type="match status" value="1"/>
</dbReference>
<dbReference type="AlphaFoldDB" id="A0A6P1MED7"/>
<dbReference type="InterPro" id="IPR049312">
    <property type="entry name" value="GIDA_C_N"/>
</dbReference>
<evidence type="ECO:0000256" key="5">
    <source>
        <dbReference type="ARBA" id="ARBA00022490"/>
    </source>
</evidence>
<dbReference type="KEGG" id="amic:Ami3637_07495"/>
<evidence type="ECO:0000313" key="14">
    <source>
        <dbReference type="EMBL" id="QHI72267.1"/>
    </source>
</evidence>
<dbReference type="FunFam" id="1.10.10.1800:FF:000001">
    <property type="entry name" value="tRNA uridine 5-carboxymethylaminomethyl modification enzyme MnmG"/>
    <property type="match status" value="1"/>
</dbReference>
<feature type="binding site" evidence="12">
    <location>
        <begin position="15"/>
        <end position="20"/>
    </location>
    <ligand>
        <name>FAD</name>
        <dbReference type="ChEBI" id="CHEBI:57692"/>
    </ligand>
</feature>
<dbReference type="EMBL" id="CP047591">
    <property type="protein sequence ID" value="QHI72267.1"/>
    <property type="molecule type" value="Genomic_DNA"/>
</dbReference>
<dbReference type="PANTHER" id="PTHR11806:SF0">
    <property type="entry name" value="PROTEIN MTO1 HOMOLOG, MITOCHONDRIAL"/>
    <property type="match status" value="1"/>
</dbReference>
<dbReference type="PROSITE" id="PS01281">
    <property type="entry name" value="GIDA_2"/>
    <property type="match status" value="1"/>
</dbReference>
<evidence type="ECO:0000313" key="15">
    <source>
        <dbReference type="Proteomes" id="UP000463883"/>
    </source>
</evidence>
<keyword evidence="9 12" id="KW-0520">NAD</keyword>
<dbReference type="InterPro" id="IPR040131">
    <property type="entry name" value="MnmG_N"/>
</dbReference>
<evidence type="ECO:0000256" key="6">
    <source>
        <dbReference type="ARBA" id="ARBA00022630"/>
    </source>
</evidence>
<comment type="subcellular location">
    <subcellularLocation>
        <location evidence="12">Cytoplasm</location>
    </subcellularLocation>
</comment>
<evidence type="ECO:0000256" key="3">
    <source>
        <dbReference type="ARBA" id="ARBA00007653"/>
    </source>
</evidence>
<dbReference type="PRINTS" id="PR00411">
    <property type="entry name" value="PNDRDTASEI"/>
</dbReference>
<evidence type="ECO:0000256" key="4">
    <source>
        <dbReference type="ARBA" id="ARBA00020461"/>
    </source>
</evidence>
<keyword evidence="5 12" id="KW-0963">Cytoplasm</keyword>
<organism evidence="14 15">
    <name type="scientific">Aminipila terrae</name>
    <dbReference type="NCBI Taxonomy" id="2697030"/>
    <lineage>
        <taxon>Bacteria</taxon>
        <taxon>Bacillati</taxon>
        <taxon>Bacillota</taxon>
        <taxon>Clostridia</taxon>
        <taxon>Peptostreptococcales</taxon>
        <taxon>Anaerovoracaceae</taxon>
        <taxon>Aminipila</taxon>
    </lineage>
</organism>
<dbReference type="InterPro" id="IPR036188">
    <property type="entry name" value="FAD/NAD-bd_sf"/>
</dbReference>
<dbReference type="FunFam" id="3.50.50.60:FF:000002">
    <property type="entry name" value="tRNA uridine 5-carboxymethylaminomethyl modification enzyme MnmG"/>
    <property type="match status" value="1"/>
</dbReference>
<dbReference type="RefSeq" id="WP_162362036.1">
    <property type="nucleotide sequence ID" value="NZ_CP047591.1"/>
</dbReference>
<feature type="binding site" evidence="12">
    <location>
        <position position="182"/>
    </location>
    <ligand>
        <name>FAD</name>
        <dbReference type="ChEBI" id="CHEBI:57692"/>
    </ligand>
</feature>
<accession>A0A6P1MED7</accession>
<evidence type="ECO:0000256" key="12">
    <source>
        <dbReference type="HAMAP-Rule" id="MF_00129"/>
    </source>
</evidence>
<keyword evidence="6 12" id="KW-0285">Flavoprotein</keyword>
<dbReference type="InterPro" id="IPR002218">
    <property type="entry name" value="MnmG-rel"/>
</dbReference>
<dbReference type="Proteomes" id="UP000463883">
    <property type="component" value="Chromosome"/>
</dbReference>
<evidence type="ECO:0000256" key="10">
    <source>
        <dbReference type="ARBA" id="ARBA00025948"/>
    </source>
</evidence>
<evidence type="ECO:0000256" key="8">
    <source>
        <dbReference type="ARBA" id="ARBA00022827"/>
    </source>
</evidence>
<evidence type="ECO:0000256" key="11">
    <source>
        <dbReference type="ARBA" id="ARBA00031800"/>
    </source>
</evidence>
<dbReference type="Gene3D" id="1.10.150.570">
    <property type="entry name" value="GidA associated domain, C-terminal subdomain"/>
    <property type="match status" value="1"/>
</dbReference>
<dbReference type="Gene3D" id="3.50.50.60">
    <property type="entry name" value="FAD/NAD(P)-binding domain"/>
    <property type="match status" value="2"/>
</dbReference>
<proteinExistence type="inferred from homology"/>
<evidence type="ECO:0000256" key="1">
    <source>
        <dbReference type="ARBA" id="ARBA00001974"/>
    </source>
</evidence>
<dbReference type="GO" id="GO:0002098">
    <property type="term" value="P:tRNA wobble uridine modification"/>
    <property type="evidence" value="ECO:0007669"/>
    <property type="project" value="InterPro"/>
</dbReference>